<organism evidence="6 7">
    <name type="scientific">Sodalis ligni</name>
    <dbReference type="NCBI Taxonomy" id="2697027"/>
    <lineage>
        <taxon>Bacteria</taxon>
        <taxon>Pseudomonadati</taxon>
        <taxon>Pseudomonadota</taxon>
        <taxon>Gammaproteobacteria</taxon>
        <taxon>Enterobacterales</taxon>
        <taxon>Bruguierivoracaceae</taxon>
        <taxon>Sodalis</taxon>
    </lineage>
</organism>
<keyword evidence="4" id="KW-0804">Transcription</keyword>
<dbReference type="PROSITE" id="PS50931">
    <property type="entry name" value="HTH_LYSR"/>
    <property type="match status" value="1"/>
</dbReference>
<proteinExistence type="inferred from homology"/>
<dbReference type="SUPFAM" id="SSF53850">
    <property type="entry name" value="Periplasmic binding protein-like II"/>
    <property type="match status" value="1"/>
</dbReference>
<dbReference type="EMBL" id="SJOI01000001">
    <property type="protein sequence ID" value="TCL05038.1"/>
    <property type="molecule type" value="Genomic_DNA"/>
</dbReference>
<gene>
    <name evidence="6" type="ORF">EZJ58_3193</name>
</gene>
<dbReference type="InterPro" id="IPR036388">
    <property type="entry name" value="WH-like_DNA-bd_sf"/>
</dbReference>
<evidence type="ECO:0000256" key="1">
    <source>
        <dbReference type="ARBA" id="ARBA00009437"/>
    </source>
</evidence>
<evidence type="ECO:0000313" key="7">
    <source>
        <dbReference type="Proteomes" id="UP000294555"/>
    </source>
</evidence>
<dbReference type="Pfam" id="PF00126">
    <property type="entry name" value="HTH_1"/>
    <property type="match status" value="1"/>
</dbReference>
<dbReference type="GO" id="GO:0000976">
    <property type="term" value="F:transcription cis-regulatory region binding"/>
    <property type="evidence" value="ECO:0007669"/>
    <property type="project" value="TreeGrafter"/>
</dbReference>
<evidence type="ECO:0000256" key="4">
    <source>
        <dbReference type="ARBA" id="ARBA00023163"/>
    </source>
</evidence>
<dbReference type="Gene3D" id="3.40.190.290">
    <property type="match status" value="1"/>
</dbReference>
<dbReference type="CDD" id="cd05466">
    <property type="entry name" value="PBP2_LTTR_substrate"/>
    <property type="match status" value="1"/>
</dbReference>
<dbReference type="Gene3D" id="1.10.10.10">
    <property type="entry name" value="Winged helix-like DNA-binding domain superfamily/Winged helix DNA-binding domain"/>
    <property type="match status" value="1"/>
</dbReference>
<evidence type="ECO:0000256" key="2">
    <source>
        <dbReference type="ARBA" id="ARBA00023015"/>
    </source>
</evidence>
<dbReference type="InterPro" id="IPR000847">
    <property type="entry name" value="LysR_HTH_N"/>
</dbReference>
<sequence length="311" mass="34760">MHQNIQIELIWLEDCLALKQTLNFSQAASIRNITQPAFSRRIQSLEGWIGTTLFQRSRRSVTLTKAGEVFCDEAATLINLLYNARRKTLETSELYDAEVVFTATHSLSFAFFPSWIKRSKTANLLNTFQLVSNTMRACERIFTQGQSQFLLCHHLPKMNLKLESGDYISIKVGSDNMVLVSAPDPDSGKPKWSLEDKAIPFLSYSGESGLGRILSGQPAVVKLTRHMRTVFTSDLASTLLAMAVSGEGVAWLPFSIALGEMLQGNLMQVTPIDTELKIPVEVRLFRHAAPMTRTAEELWEHIVQNAALTPD</sequence>
<dbReference type="PRINTS" id="PR00039">
    <property type="entry name" value="HTHLYSR"/>
</dbReference>
<evidence type="ECO:0000313" key="6">
    <source>
        <dbReference type="EMBL" id="TCL05038.1"/>
    </source>
</evidence>
<evidence type="ECO:0000259" key="5">
    <source>
        <dbReference type="PROSITE" id="PS50931"/>
    </source>
</evidence>
<dbReference type="AlphaFoldDB" id="A0A4V6NFN9"/>
<keyword evidence="3" id="KW-0238">DNA-binding</keyword>
<keyword evidence="2" id="KW-0805">Transcription regulation</keyword>
<dbReference type="PANTHER" id="PTHR30126:SF2">
    <property type="entry name" value="HTH-TYPE TRANSCRIPTIONAL REGULATOR YJIE"/>
    <property type="match status" value="1"/>
</dbReference>
<dbReference type="PANTHER" id="PTHR30126">
    <property type="entry name" value="HTH-TYPE TRANSCRIPTIONAL REGULATOR"/>
    <property type="match status" value="1"/>
</dbReference>
<keyword evidence="7" id="KW-1185">Reference proteome</keyword>
<evidence type="ECO:0000256" key="3">
    <source>
        <dbReference type="ARBA" id="ARBA00023125"/>
    </source>
</evidence>
<dbReference type="InterPro" id="IPR005119">
    <property type="entry name" value="LysR_subst-bd"/>
</dbReference>
<dbReference type="GO" id="GO:0003700">
    <property type="term" value="F:DNA-binding transcription factor activity"/>
    <property type="evidence" value="ECO:0007669"/>
    <property type="project" value="InterPro"/>
</dbReference>
<dbReference type="Proteomes" id="UP000294555">
    <property type="component" value="Unassembled WGS sequence"/>
</dbReference>
<feature type="domain" description="HTH lysR-type" evidence="5">
    <location>
        <begin position="7"/>
        <end position="64"/>
    </location>
</feature>
<name>A0A4V6NFN9_9GAMM</name>
<protein>
    <submittedName>
        <fullName evidence="6">Transcriptional regulator</fullName>
    </submittedName>
</protein>
<dbReference type="Pfam" id="PF03466">
    <property type="entry name" value="LysR_substrate"/>
    <property type="match status" value="1"/>
</dbReference>
<comment type="caution">
    <text evidence="6">The sequence shown here is derived from an EMBL/GenBank/DDBJ whole genome shotgun (WGS) entry which is preliminary data.</text>
</comment>
<accession>A0A4V6NFN9</accession>
<dbReference type="SUPFAM" id="SSF46785">
    <property type="entry name" value="Winged helix' DNA-binding domain"/>
    <property type="match status" value="1"/>
</dbReference>
<dbReference type="InterPro" id="IPR036390">
    <property type="entry name" value="WH_DNA-bd_sf"/>
</dbReference>
<reference evidence="6 7" key="1">
    <citation type="submission" date="2019-02" db="EMBL/GenBank/DDBJ databases">
        <title>Investigation of anaerobic lignin degradation for improved lignocellulosic biofuels.</title>
        <authorList>
            <person name="Deangelis K."/>
        </authorList>
    </citation>
    <scope>NUCLEOTIDE SEQUENCE [LARGE SCALE GENOMIC DNA]</scope>
    <source>
        <strain evidence="6 7">159R</strain>
    </source>
</reference>
<dbReference type="RefSeq" id="WP_132923772.1">
    <property type="nucleotide sequence ID" value="NZ_SJOI01000001.1"/>
</dbReference>
<comment type="similarity">
    <text evidence="1">Belongs to the LysR transcriptional regulatory family.</text>
</comment>
<dbReference type="OrthoDB" id="6971749at2"/>